<evidence type="ECO:0000256" key="1">
    <source>
        <dbReference type="SAM" id="MobiDB-lite"/>
    </source>
</evidence>
<reference evidence="3" key="1">
    <citation type="submission" date="2022-11" db="UniProtKB">
        <authorList>
            <consortium name="WormBaseParasite"/>
        </authorList>
    </citation>
    <scope>IDENTIFICATION</scope>
</reference>
<sequence length="86" mass="9664">MYGNVSDSDESETSESETESIDVPRKKPNRVSVKQTNVVLTKVTAVDAPPSETSETESFSSPRDRNHQRDNNYVVLTDEEFSEKVI</sequence>
<accession>A0A914YMY8</accession>
<organism evidence="2 3">
    <name type="scientific">Panagrolaimus superbus</name>
    <dbReference type="NCBI Taxonomy" id="310955"/>
    <lineage>
        <taxon>Eukaryota</taxon>
        <taxon>Metazoa</taxon>
        <taxon>Ecdysozoa</taxon>
        <taxon>Nematoda</taxon>
        <taxon>Chromadorea</taxon>
        <taxon>Rhabditida</taxon>
        <taxon>Tylenchina</taxon>
        <taxon>Panagrolaimomorpha</taxon>
        <taxon>Panagrolaimoidea</taxon>
        <taxon>Panagrolaimidae</taxon>
        <taxon>Panagrolaimus</taxon>
    </lineage>
</organism>
<dbReference type="Proteomes" id="UP000887577">
    <property type="component" value="Unplaced"/>
</dbReference>
<proteinExistence type="predicted"/>
<dbReference type="WBParaSite" id="PSU_v2.g2255.t1">
    <property type="protein sequence ID" value="PSU_v2.g2255.t1"/>
    <property type="gene ID" value="PSU_v2.g2255"/>
</dbReference>
<feature type="compositionally biased region" description="Low complexity" evidence="1">
    <location>
        <begin position="49"/>
        <end position="61"/>
    </location>
</feature>
<dbReference type="AlphaFoldDB" id="A0A914YMY8"/>
<evidence type="ECO:0000313" key="3">
    <source>
        <dbReference type="WBParaSite" id="PSU_v2.g2255.t1"/>
    </source>
</evidence>
<keyword evidence="2" id="KW-1185">Reference proteome</keyword>
<feature type="region of interest" description="Disordered" evidence="1">
    <location>
        <begin position="1"/>
        <end position="86"/>
    </location>
</feature>
<evidence type="ECO:0000313" key="2">
    <source>
        <dbReference type="Proteomes" id="UP000887577"/>
    </source>
</evidence>
<feature type="compositionally biased region" description="Acidic residues" evidence="1">
    <location>
        <begin position="7"/>
        <end position="20"/>
    </location>
</feature>
<protein>
    <submittedName>
        <fullName evidence="3">Uncharacterized protein</fullName>
    </submittedName>
</protein>
<feature type="compositionally biased region" description="Acidic residues" evidence="1">
    <location>
        <begin position="77"/>
        <end position="86"/>
    </location>
</feature>
<name>A0A914YMY8_9BILA</name>